<dbReference type="AlphaFoldDB" id="A0A1Q8RY11"/>
<keyword evidence="2" id="KW-1185">Reference proteome</keyword>
<proteinExistence type="predicted"/>
<evidence type="ECO:0000313" key="1">
    <source>
        <dbReference type="EMBL" id="OLN91994.1"/>
    </source>
</evidence>
<gene>
    <name evidence="1" type="ORF">CCHL11_01655</name>
</gene>
<accession>A0A1Q8RY11</accession>
<organism evidence="1 2">
    <name type="scientific">Colletotrichum chlorophyti</name>
    <dbReference type="NCBI Taxonomy" id="708187"/>
    <lineage>
        <taxon>Eukaryota</taxon>
        <taxon>Fungi</taxon>
        <taxon>Dikarya</taxon>
        <taxon>Ascomycota</taxon>
        <taxon>Pezizomycotina</taxon>
        <taxon>Sordariomycetes</taxon>
        <taxon>Hypocreomycetidae</taxon>
        <taxon>Glomerellales</taxon>
        <taxon>Glomerellaceae</taxon>
        <taxon>Colletotrichum</taxon>
    </lineage>
</organism>
<name>A0A1Q8RY11_9PEZI</name>
<dbReference type="OrthoDB" id="5229017at2759"/>
<comment type="caution">
    <text evidence="1">The sequence shown here is derived from an EMBL/GenBank/DDBJ whole genome shotgun (WGS) entry which is preliminary data.</text>
</comment>
<dbReference type="EMBL" id="MPGH01000060">
    <property type="protein sequence ID" value="OLN91994.1"/>
    <property type="molecule type" value="Genomic_DNA"/>
</dbReference>
<sequence>MYVSTRQGGTCAFWSPNPKDVHEMQWKIGPERTGTLIKEKEVVPPAASSKGEDTSHCKDKTKLNINQRDMPGIRNLRSLLRTFKSKKDVLSTNGLEERSSETQRYSWFTNVFGLDTVLSLRESFDQKPIPLPDGCTTPHAIFARKFSLLADSQPLPPSMAHKMMPTADMKARKLLADAANDGLMGPS</sequence>
<dbReference type="Proteomes" id="UP000186583">
    <property type="component" value="Unassembled WGS sequence"/>
</dbReference>
<evidence type="ECO:0000313" key="2">
    <source>
        <dbReference type="Proteomes" id="UP000186583"/>
    </source>
</evidence>
<protein>
    <submittedName>
        <fullName evidence="1">Uncharacterized protein</fullName>
    </submittedName>
</protein>
<reference evidence="1 2" key="1">
    <citation type="submission" date="2016-11" db="EMBL/GenBank/DDBJ databases">
        <title>Draft Genome Assembly of Colletotrichum chlorophyti a pathogen of herbaceous plants.</title>
        <authorList>
            <person name="Gan P."/>
            <person name="Narusaka M."/>
            <person name="Tsushima A."/>
            <person name="Narusaka Y."/>
            <person name="Takano Y."/>
            <person name="Shirasu K."/>
        </authorList>
    </citation>
    <scope>NUCLEOTIDE SEQUENCE [LARGE SCALE GENOMIC DNA]</scope>
    <source>
        <strain evidence="1 2">NTL11</strain>
    </source>
</reference>